<dbReference type="InterPro" id="IPR038109">
    <property type="entry name" value="DNA_bind_recomb_sf"/>
</dbReference>
<dbReference type="PANTHER" id="PTHR30461:SF26">
    <property type="entry name" value="RESOLVASE HOMOLOG YNEB"/>
    <property type="match status" value="1"/>
</dbReference>
<dbReference type="Pfam" id="PF00239">
    <property type="entry name" value="Resolvase"/>
    <property type="match status" value="1"/>
</dbReference>
<dbReference type="Gene3D" id="3.40.50.1390">
    <property type="entry name" value="Resolvase, N-terminal catalytic domain"/>
    <property type="match status" value="1"/>
</dbReference>
<dbReference type="Pfam" id="PF07508">
    <property type="entry name" value="Recombinase"/>
    <property type="match status" value="1"/>
</dbReference>
<dbReference type="eggNOG" id="COG1961">
    <property type="taxonomic scope" value="Bacteria"/>
</dbReference>
<proteinExistence type="inferred from homology"/>
<evidence type="ECO:0000313" key="3">
    <source>
        <dbReference type="EMBL" id="EDX78373.1"/>
    </source>
</evidence>
<dbReference type="InterPro" id="IPR011109">
    <property type="entry name" value="DNA_bind_recombinase_dom"/>
</dbReference>
<dbReference type="HOGENOM" id="CLU_051006_0_0_3"/>
<dbReference type="AlphaFoldDB" id="B4VHZ1"/>
<evidence type="ECO:0000313" key="4">
    <source>
        <dbReference type="Proteomes" id="UP000003835"/>
    </source>
</evidence>
<name>B4VHZ1_9CYAN</name>
<dbReference type="InterPro" id="IPR025827">
    <property type="entry name" value="Zn_ribbon_recom_dom"/>
</dbReference>
<dbReference type="PROSITE" id="PS51737">
    <property type="entry name" value="RECOMBINASE_DNA_BIND"/>
    <property type="match status" value="1"/>
</dbReference>
<keyword evidence="4" id="KW-1185">Reference proteome</keyword>
<dbReference type="RefSeq" id="WP_006097832.1">
    <property type="nucleotide sequence ID" value="NZ_DS989841.1"/>
</dbReference>
<gene>
    <name evidence="3" type="ORF">MC7420_7026</name>
</gene>
<reference evidence="3 4" key="1">
    <citation type="submission" date="2008-07" db="EMBL/GenBank/DDBJ databases">
        <authorList>
            <person name="Tandeau de Marsac N."/>
            <person name="Ferriera S."/>
            <person name="Johnson J."/>
            <person name="Kravitz S."/>
            <person name="Beeson K."/>
            <person name="Sutton G."/>
            <person name="Rogers Y.-H."/>
            <person name="Friedman R."/>
            <person name="Frazier M."/>
            <person name="Venter J.C."/>
        </authorList>
    </citation>
    <scope>NUCLEOTIDE SEQUENCE [LARGE SCALE GENOMIC DNA]</scope>
    <source>
        <strain evidence="3 4">PCC 7420</strain>
    </source>
</reference>
<evidence type="ECO:0000256" key="1">
    <source>
        <dbReference type="ARBA" id="ARBA00009913"/>
    </source>
</evidence>
<dbReference type="Proteomes" id="UP000003835">
    <property type="component" value="Unassembled WGS sequence"/>
</dbReference>
<dbReference type="OrthoDB" id="445127at2"/>
<dbReference type="Gene3D" id="3.90.1750.20">
    <property type="entry name" value="Putative Large Serine Recombinase, Chain B, Domain 2"/>
    <property type="match status" value="1"/>
</dbReference>
<dbReference type="SMART" id="SM00857">
    <property type="entry name" value="Resolvase"/>
    <property type="match status" value="1"/>
</dbReference>
<dbReference type="PANTHER" id="PTHR30461">
    <property type="entry name" value="DNA-INVERTASE FROM LAMBDOID PROPHAGE"/>
    <property type="match status" value="1"/>
</dbReference>
<dbReference type="Pfam" id="PF13408">
    <property type="entry name" value="Zn_ribbon_recom"/>
    <property type="match status" value="1"/>
</dbReference>
<dbReference type="GO" id="GO:0003677">
    <property type="term" value="F:DNA binding"/>
    <property type="evidence" value="ECO:0007669"/>
    <property type="project" value="InterPro"/>
</dbReference>
<protein>
    <submittedName>
        <fullName evidence="3">Recombinase family</fullName>
    </submittedName>
</protein>
<accession>B4VHZ1</accession>
<feature type="domain" description="Recombinase" evidence="2">
    <location>
        <begin position="136"/>
        <end position="236"/>
    </location>
</feature>
<dbReference type="STRING" id="118168.MC7420_7026"/>
<comment type="similarity">
    <text evidence="1">Belongs to the site-specific recombinase resolvase family.</text>
</comment>
<evidence type="ECO:0000259" key="2">
    <source>
        <dbReference type="PROSITE" id="PS51737"/>
    </source>
</evidence>
<sequence length="430" mass="49378">MRIVAYIYTDPLLESPPDPVIWGWEVDHVYQDLGGRQQWRQLLADCQTEPTDYLLIRRLEELGDSITQVSDRLTQIQALGVIVMATEQSYCSHDSNSQTNLLQLLSEVQQEASSRRLRQGHARNRLNALPPPGKAPYGYRRGKDRYILDRSTAPLVKDFFDQFLLYGSLRGAVRYLEKKYSKKISVATGKRWLTSPVYRGDLAYRNGEVICDTHSPILNREEAAQIDRLLRRNRRLPSRTASAPRSLAGLVVCGECQSQMSVTSVTRPRQTWEYLYLRPVNCPQRPKCRAIPYQQVLDFTIQTICQELPRAVAGINLPNLDEVKQSLKSKIAEQKGVLDQLNHLTATGVLDTETAQLRAYKLRTEQSQLLSQLASLPPVNLGAIAQTVSIPQFWSDLSESERRFYFREFIRQVQLIRQGKEWRLQLIFIF</sequence>
<dbReference type="InterPro" id="IPR006119">
    <property type="entry name" value="Resolv_N"/>
</dbReference>
<dbReference type="GO" id="GO:0000150">
    <property type="term" value="F:DNA strand exchange activity"/>
    <property type="evidence" value="ECO:0007669"/>
    <property type="project" value="InterPro"/>
</dbReference>
<dbReference type="SUPFAM" id="SSF53041">
    <property type="entry name" value="Resolvase-like"/>
    <property type="match status" value="1"/>
</dbReference>
<organism evidence="3 4">
    <name type="scientific">Coleofasciculus chthonoplastes PCC 7420</name>
    <dbReference type="NCBI Taxonomy" id="118168"/>
    <lineage>
        <taxon>Bacteria</taxon>
        <taxon>Bacillati</taxon>
        <taxon>Cyanobacteriota</taxon>
        <taxon>Cyanophyceae</taxon>
        <taxon>Coleofasciculales</taxon>
        <taxon>Coleofasciculaceae</taxon>
        <taxon>Coleofasciculus</taxon>
    </lineage>
</organism>
<dbReference type="InterPro" id="IPR036162">
    <property type="entry name" value="Resolvase-like_N_sf"/>
</dbReference>
<dbReference type="EMBL" id="DS989841">
    <property type="protein sequence ID" value="EDX78373.1"/>
    <property type="molecule type" value="Genomic_DNA"/>
</dbReference>
<dbReference type="InterPro" id="IPR050639">
    <property type="entry name" value="SSR_resolvase"/>
</dbReference>